<sequence>MSQASDAIEFFRGPIDGHVEYFATTPKSFVIVASSVRIKRTSSWGLLFEALAFHDPVDPRIWAVYELVFRDGRFCYSYLSSKIQVGDDLDMDHVEMLNRIED</sequence>
<comment type="caution">
    <text evidence="1">The sequence shown here is derived from an EMBL/GenBank/DDBJ whole genome shotgun (WGS) entry which is preliminary data.</text>
</comment>
<reference evidence="1 2" key="1">
    <citation type="journal article" date="2022" name="Syst. Appl. Microbiol.">
        <title>Rhodopirellula aestuarii sp. nov., a novel member of the genus Rhodopirellula isolated from brackish sediments collected in the Tagus River estuary, Portugal.</title>
        <authorList>
            <person name="Vitorino I.R."/>
            <person name="Klimek D."/>
            <person name="Calusinska M."/>
            <person name="Lobo-da-Cunha A."/>
            <person name="Vasconcelos V."/>
            <person name="Lage O.M."/>
        </authorList>
    </citation>
    <scope>NUCLEOTIDE SEQUENCE [LARGE SCALE GENOMIC DNA]</scope>
    <source>
        <strain evidence="1 2">ICT_H3.1</strain>
    </source>
</reference>
<accession>A0ABT0UFM5</accession>
<evidence type="ECO:0000313" key="2">
    <source>
        <dbReference type="Proteomes" id="UP001202961"/>
    </source>
</evidence>
<keyword evidence="2" id="KW-1185">Reference proteome</keyword>
<dbReference type="Proteomes" id="UP001202961">
    <property type="component" value="Unassembled WGS sequence"/>
</dbReference>
<evidence type="ECO:0000313" key="1">
    <source>
        <dbReference type="EMBL" id="MCM2375023.1"/>
    </source>
</evidence>
<protein>
    <submittedName>
        <fullName evidence="1">Uncharacterized protein</fullName>
    </submittedName>
</protein>
<proteinExistence type="predicted"/>
<organism evidence="1 2">
    <name type="scientific">Aporhodopirellula aestuarii</name>
    <dbReference type="NCBI Taxonomy" id="2950107"/>
    <lineage>
        <taxon>Bacteria</taxon>
        <taxon>Pseudomonadati</taxon>
        <taxon>Planctomycetota</taxon>
        <taxon>Planctomycetia</taxon>
        <taxon>Pirellulales</taxon>
        <taxon>Pirellulaceae</taxon>
        <taxon>Aporhodopirellula</taxon>
    </lineage>
</organism>
<gene>
    <name evidence="1" type="ORF">NB063_30745</name>
</gene>
<dbReference type="EMBL" id="JAMQBK010000119">
    <property type="protein sequence ID" value="MCM2375023.1"/>
    <property type="molecule type" value="Genomic_DNA"/>
</dbReference>
<dbReference type="RefSeq" id="WP_250933435.1">
    <property type="nucleotide sequence ID" value="NZ_JAMQBK010000119.1"/>
</dbReference>
<name>A0ABT0UFM5_9BACT</name>